<keyword evidence="3" id="KW-1185">Reference proteome</keyword>
<dbReference type="PANTHER" id="PTHR33130:SF40">
    <property type="entry name" value="CHROMOGRANIN (DUF1639)"/>
    <property type="match status" value="1"/>
</dbReference>
<feature type="region of interest" description="Disordered" evidence="1">
    <location>
        <begin position="109"/>
        <end position="141"/>
    </location>
</feature>
<proteinExistence type="predicted"/>
<comment type="caution">
    <text evidence="2">The sequence shown here is derived from an EMBL/GenBank/DDBJ whole genome shotgun (WGS) entry which is preliminary data.</text>
</comment>
<evidence type="ECO:0008006" key="4">
    <source>
        <dbReference type="Google" id="ProtNLM"/>
    </source>
</evidence>
<evidence type="ECO:0000313" key="2">
    <source>
        <dbReference type="EMBL" id="KAI3914465.1"/>
    </source>
</evidence>
<gene>
    <name evidence="2" type="ORF">MKW98_017229</name>
</gene>
<dbReference type="Pfam" id="PF07797">
    <property type="entry name" value="DUF1639"/>
    <property type="match status" value="1"/>
</dbReference>
<evidence type="ECO:0000313" key="3">
    <source>
        <dbReference type="Proteomes" id="UP001202328"/>
    </source>
</evidence>
<dbReference type="PANTHER" id="PTHR33130">
    <property type="entry name" value="PUTATIVE (DUF1639)-RELATED"/>
    <property type="match status" value="1"/>
</dbReference>
<feature type="region of interest" description="Disordered" evidence="1">
    <location>
        <begin position="154"/>
        <end position="173"/>
    </location>
</feature>
<dbReference type="EMBL" id="JAJJMB010009300">
    <property type="protein sequence ID" value="KAI3914465.1"/>
    <property type="molecule type" value="Genomic_DNA"/>
</dbReference>
<name>A0AAD4XI55_9MAGN</name>
<protein>
    <recommendedName>
        <fullName evidence="4">DUF1639 family protein</fullName>
    </recommendedName>
</protein>
<dbReference type="Proteomes" id="UP001202328">
    <property type="component" value="Unassembled WGS sequence"/>
</dbReference>
<accession>A0AAD4XI55</accession>
<evidence type="ECO:0000256" key="1">
    <source>
        <dbReference type="SAM" id="MobiDB-lite"/>
    </source>
</evidence>
<feature type="compositionally biased region" description="Polar residues" evidence="1">
    <location>
        <begin position="26"/>
        <end position="40"/>
    </location>
</feature>
<dbReference type="AlphaFoldDB" id="A0AAD4XI55"/>
<dbReference type="InterPro" id="IPR012438">
    <property type="entry name" value="DUF1639"/>
</dbReference>
<feature type="region of interest" description="Disordered" evidence="1">
    <location>
        <begin position="1"/>
        <end position="89"/>
    </location>
</feature>
<organism evidence="2 3">
    <name type="scientific">Papaver atlanticum</name>
    <dbReference type="NCBI Taxonomy" id="357466"/>
    <lineage>
        <taxon>Eukaryota</taxon>
        <taxon>Viridiplantae</taxon>
        <taxon>Streptophyta</taxon>
        <taxon>Embryophyta</taxon>
        <taxon>Tracheophyta</taxon>
        <taxon>Spermatophyta</taxon>
        <taxon>Magnoliopsida</taxon>
        <taxon>Ranunculales</taxon>
        <taxon>Papaveraceae</taxon>
        <taxon>Papaveroideae</taxon>
        <taxon>Papaver</taxon>
    </lineage>
</organism>
<reference evidence="2" key="1">
    <citation type="submission" date="2022-04" db="EMBL/GenBank/DDBJ databases">
        <title>A functionally conserved STORR gene fusion in Papaver species that diverged 16.8 million years ago.</title>
        <authorList>
            <person name="Catania T."/>
        </authorList>
    </citation>
    <scope>NUCLEOTIDE SEQUENCE</scope>
    <source>
        <strain evidence="2">S-188037</strain>
    </source>
</reference>
<sequence length="252" mass="28545">MATVPVRSHHQPLHNFPSFKWGGKNHQINNTTASNTNFFRNSEEGFSPDHNNSMEESSAKNQLNLPYSPTPSPPTSMEKEKPVKSKNSISENEIKSLKLDYGVIRNRIPGGFDEGDSRWNLRPRRAASKAPAATTHDEINGVKNTDFHEKLPVENHHHQQQQPQPPPKSSRLRGFAENVNVDNRGEKRKLWISLSREEIEEDFFIMTGSKPPRRPKKRTKAVQKVIDNVLPGMWLAGITADSYSIPEGPSKR</sequence>
<feature type="compositionally biased region" description="Polar residues" evidence="1">
    <location>
        <begin position="49"/>
        <end position="65"/>
    </location>
</feature>